<sequence>MSPISRSMPSLPAALAWPVFHGAEMLRGALGGWTWGPALAVARPAILSVLARVETGTLLIIDEPGQKRHVFGQKLSGHTNGVTARAASSGRVTAVPRVELVVRNDAFWMRLFLFADMGFAEAYMLGDFDCQDLTSFFQLFIVNRDQMNNGTTAFSSLASAVSSLARSTNTLSNSLLNISAHYDISNDMFAAFLSPDMTYSCPVWRPHTETDPHDETLEEAQIRKLVRFIDGARIKSSDHVLEIGTGWGSFAIEAVRRTRCRVTSLTLSAEQKHLAEERIRAAGLDDRIDVKLMDYRELPVPPTPYDKIVSIEMLEAVGQEFLATYFACVNRLLKKHGGIAMFQSITMPEGRHKAYSGSEDFINHYIFPGGYLPSITQIMNHISQQSDGTLIVENIENIGGHYARTLRLWNEQFRDNFDGKIRPALLREHPNMTEEAVDVFRRKWEYYFTYCEAGFLTKTLGDVIITVGREGALELMEDIPL</sequence>
<comment type="caution">
    <text evidence="1">The sequence shown here is derived from an EMBL/GenBank/DDBJ whole genome shotgun (WGS) entry which is preliminary data.</text>
</comment>
<dbReference type="OrthoDB" id="8300214at2759"/>
<dbReference type="InterPro" id="IPR029063">
    <property type="entry name" value="SAM-dependent_MTases_sf"/>
</dbReference>
<dbReference type="PANTHER" id="PTHR43667:SF2">
    <property type="entry name" value="FATTY ACID C-METHYL TRANSFERASE"/>
    <property type="match status" value="1"/>
</dbReference>
<evidence type="ECO:0008006" key="3">
    <source>
        <dbReference type="Google" id="ProtNLM"/>
    </source>
</evidence>
<dbReference type="PANTHER" id="PTHR43667">
    <property type="entry name" value="CYCLOPROPANE-FATTY-ACYL-PHOSPHOLIPID SYNTHASE"/>
    <property type="match status" value="1"/>
</dbReference>
<protein>
    <recommendedName>
        <fullName evidence="3">Cyclopropane-fatty-acyl-phospholipid synthase</fullName>
    </recommendedName>
</protein>
<dbReference type="Gene3D" id="3.40.50.150">
    <property type="entry name" value="Vaccinia Virus protein VP39"/>
    <property type="match status" value="1"/>
</dbReference>
<dbReference type="SUPFAM" id="SSF53335">
    <property type="entry name" value="S-adenosyl-L-methionine-dependent methyltransferases"/>
    <property type="match status" value="1"/>
</dbReference>
<dbReference type="Pfam" id="PF02353">
    <property type="entry name" value="CMAS"/>
    <property type="match status" value="1"/>
</dbReference>
<reference evidence="1 2" key="1">
    <citation type="journal article" date="2015" name="BMC Genomics">
        <title>Gene expression during zombie ant biting behavior reflects the complexity underlying fungal parasitic behavioral manipulation.</title>
        <authorList>
            <person name="de Bekker C."/>
            <person name="Ohm R.A."/>
            <person name="Loreto R.G."/>
            <person name="Sebastian A."/>
            <person name="Albert I."/>
            <person name="Merrow M."/>
            <person name="Brachmann A."/>
            <person name="Hughes D.P."/>
        </authorList>
    </citation>
    <scope>NUCLEOTIDE SEQUENCE [LARGE SCALE GENOMIC DNA]</scope>
    <source>
        <strain evidence="1 2">SC16a</strain>
    </source>
</reference>
<dbReference type="Proteomes" id="UP000037136">
    <property type="component" value="Unassembled WGS sequence"/>
</dbReference>
<evidence type="ECO:0000313" key="1">
    <source>
        <dbReference type="EMBL" id="PFH56508.1"/>
    </source>
</evidence>
<reference evidence="1 2" key="2">
    <citation type="journal article" date="2017" name="Sci. Rep.">
        <title>Ant-infecting Ophiocordyceps genomes reveal a high diversity of potential behavioral manipulation genes and a possible major role for enterotoxins.</title>
        <authorList>
            <person name="de Bekker C."/>
            <person name="Ohm R.A."/>
            <person name="Evans H.C."/>
            <person name="Brachmann A."/>
            <person name="Hughes D.P."/>
        </authorList>
    </citation>
    <scope>NUCLEOTIDE SEQUENCE [LARGE SCALE GENOMIC DNA]</scope>
    <source>
        <strain evidence="1 2">SC16a</strain>
    </source>
</reference>
<dbReference type="EMBL" id="LAZP02000564">
    <property type="protein sequence ID" value="PFH56508.1"/>
    <property type="molecule type" value="Genomic_DNA"/>
</dbReference>
<dbReference type="STRING" id="268505.A0A2A9P580"/>
<name>A0A2A9P580_OPHUN</name>
<proteinExistence type="predicted"/>
<organism evidence="1 2">
    <name type="scientific">Ophiocordyceps unilateralis</name>
    <name type="common">Zombie-ant fungus</name>
    <name type="synonym">Torrubia unilateralis</name>
    <dbReference type="NCBI Taxonomy" id="268505"/>
    <lineage>
        <taxon>Eukaryota</taxon>
        <taxon>Fungi</taxon>
        <taxon>Dikarya</taxon>
        <taxon>Ascomycota</taxon>
        <taxon>Pezizomycotina</taxon>
        <taxon>Sordariomycetes</taxon>
        <taxon>Hypocreomycetidae</taxon>
        <taxon>Hypocreales</taxon>
        <taxon>Ophiocordycipitaceae</taxon>
        <taxon>Ophiocordyceps</taxon>
    </lineage>
</organism>
<gene>
    <name evidence="1" type="ORF">XA68_16405</name>
</gene>
<dbReference type="InterPro" id="IPR050723">
    <property type="entry name" value="CFA/CMAS"/>
</dbReference>
<accession>A0A2A9P580</accession>
<dbReference type="CDD" id="cd02440">
    <property type="entry name" value="AdoMet_MTases"/>
    <property type="match status" value="1"/>
</dbReference>
<keyword evidence="2" id="KW-1185">Reference proteome</keyword>
<evidence type="ECO:0000313" key="2">
    <source>
        <dbReference type="Proteomes" id="UP000037136"/>
    </source>
</evidence>
<dbReference type="AlphaFoldDB" id="A0A2A9P580"/>